<dbReference type="Proteomes" id="UP000037510">
    <property type="component" value="Unassembled WGS sequence"/>
</dbReference>
<sequence>MDVDDSAVDLSVRSLPPELSELRALTASGLTITPAQPPPHRRRHHHAVRHHHAGAPARLPAACHQDPAAQTAAARDELHSVSKQHRLRVSGRLGARCGLSY</sequence>
<dbReference type="AlphaFoldDB" id="A0A0L7LSK9"/>
<evidence type="ECO:0000313" key="3">
    <source>
        <dbReference type="Proteomes" id="UP000037510"/>
    </source>
</evidence>
<evidence type="ECO:0000256" key="1">
    <source>
        <dbReference type="SAM" id="MobiDB-lite"/>
    </source>
</evidence>
<accession>A0A0L7LSK9</accession>
<evidence type="ECO:0000313" key="2">
    <source>
        <dbReference type="EMBL" id="KOB78442.1"/>
    </source>
</evidence>
<dbReference type="EMBL" id="JTDY01000175">
    <property type="protein sequence ID" value="KOB78442.1"/>
    <property type="molecule type" value="Genomic_DNA"/>
</dbReference>
<name>A0A0L7LSK9_OPEBR</name>
<gene>
    <name evidence="2" type="ORF">OBRU01_02354</name>
</gene>
<proteinExistence type="predicted"/>
<protein>
    <submittedName>
        <fullName evidence="2">Uncharacterized protein</fullName>
    </submittedName>
</protein>
<organism evidence="2 3">
    <name type="scientific">Operophtera brumata</name>
    <name type="common">Winter moth</name>
    <name type="synonym">Phalaena brumata</name>
    <dbReference type="NCBI Taxonomy" id="104452"/>
    <lineage>
        <taxon>Eukaryota</taxon>
        <taxon>Metazoa</taxon>
        <taxon>Ecdysozoa</taxon>
        <taxon>Arthropoda</taxon>
        <taxon>Hexapoda</taxon>
        <taxon>Insecta</taxon>
        <taxon>Pterygota</taxon>
        <taxon>Neoptera</taxon>
        <taxon>Endopterygota</taxon>
        <taxon>Lepidoptera</taxon>
        <taxon>Glossata</taxon>
        <taxon>Ditrysia</taxon>
        <taxon>Geometroidea</taxon>
        <taxon>Geometridae</taxon>
        <taxon>Larentiinae</taxon>
        <taxon>Operophtera</taxon>
    </lineage>
</organism>
<keyword evidence="3" id="KW-1185">Reference proteome</keyword>
<feature type="compositionally biased region" description="Basic residues" evidence="1">
    <location>
        <begin position="39"/>
        <end position="53"/>
    </location>
</feature>
<reference evidence="2 3" key="1">
    <citation type="journal article" date="2015" name="Genome Biol. Evol.">
        <title>The genome of winter moth (Operophtera brumata) provides a genomic perspective on sexual dimorphism and phenology.</title>
        <authorList>
            <person name="Derks M.F."/>
            <person name="Smit S."/>
            <person name="Salis L."/>
            <person name="Schijlen E."/>
            <person name="Bossers A."/>
            <person name="Mateman C."/>
            <person name="Pijl A.S."/>
            <person name="de Ridder D."/>
            <person name="Groenen M.A."/>
            <person name="Visser M.E."/>
            <person name="Megens H.J."/>
        </authorList>
    </citation>
    <scope>NUCLEOTIDE SEQUENCE [LARGE SCALE GENOMIC DNA]</scope>
    <source>
        <strain evidence="2">WM2013NL</strain>
        <tissue evidence="2">Head and thorax</tissue>
    </source>
</reference>
<feature type="region of interest" description="Disordered" evidence="1">
    <location>
        <begin position="28"/>
        <end position="56"/>
    </location>
</feature>
<comment type="caution">
    <text evidence="2">The sequence shown here is derived from an EMBL/GenBank/DDBJ whole genome shotgun (WGS) entry which is preliminary data.</text>
</comment>